<organism evidence="2 3">
    <name type="scientific">Sphaerobolus stellatus (strain SS14)</name>
    <dbReference type="NCBI Taxonomy" id="990650"/>
    <lineage>
        <taxon>Eukaryota</taxon>
        <taxon>Fungi</taxon>
        <taxon>Dikarya</taxon>
        <taxon>Basidiomycota</taxon>
        <taxon>Agaricomycotina</taxon>
        <taxon>Agaricomycetes</taxon>
        <taxon>Phallomycetidae</taxon>
        <taxon>Geastrales</taxon>
        <taxon>Sphaerobolaceae</taxon>
        <taxon>Sphaerobolus</taxon>
    </lineage>
</organism>
<evidence type="ECO:0000256" key="1">
    <source>
        <dbReference type="SAM" id="MobiDB-lite"/>
    </source>
</evidence>
<dbReference type="Gene3D" id="3.90.190.10">
    <property type="entry name" value="Protein tyrosine phosphatase superfamily"/>
    <property type="match status" value="1"/>
</dbReference>
<accession>A0A0C9USL6</accession>
<dbReference type="SMART" id="SM01301">
    <property type="entry name" value="PTPlike_phytase"/>
    <property type="match status" value="1"/>
</dbReference>
<dbReference type="EMBL" id="KN837312">
    <property type="protein sequence ID" value="KIJ28215.1"/>
    <property type="molecule type" value="Genomic_DNA"/>
</dbReference>
<name>A0A0C9USL6_SPHS4</name>
<dbReference type="Pfam" id="PF14566">
    <property type="entry name" value="PTPlike_phytase"/>
    <property type="match status" value="1"/>
</dbReference>
<dbReference type="AlphaFoldDB" id="A0A0C9USL6"/>
<evidence type="ECO:0000313" key="2">
    <source>
        <dbReference type="EMBL" id="KIJ28215.1"/>
    </source>
</evidence>
<evidence type="ECO:0000313" key="3">
    <source>
        <dbReference type="Proteomes" id="UP000054279"/>
    </source>
</evidence>
<dbReference type="Proteomes" id="UP000054279">
    <property type="component" value="Unassembled WGS sequence"/>
</dbReference>
<reference evidence="2 3" key="1">
    <citation type="submission" date="2014-06" db="EMBL/GenBank/DDBJ databases">
        <title>Evolutionary Origins and Diversification of the Mycorrhizal Mutualists.</title>
        <authorList>
            <consortium name="DOE Joint Genome Institute"/>
            <consortium name="Mycorrhizal Genomics Consortium"/>
            <person name="Kohler A."/>
            <person name="Kuo A."/>
            <person name="Nagy L.G."/>
            <person name="Floudas D."/>
            <person name="Copeland A."/>
            <person name="Barry K.W."/>
            <person name="Cichocki N."/>
            <person name="Veneault-Fourrey C."/>
            <person name="LaButti K."/>
            <person name="Lindquist E.A."/>
            <person name="Lipzen A."/>
            <person name="Lundell T."/>
            <person name="Morin E."/>
            <person name="Murat C."/>
            <person name="Riley R."/>
            <person name="Ohm R."/>
            <person name="Sun H."/>
            <person name="Tunlid A."/>
            <person name="Henrissat B."/>
            <person name="Grigoriev I.V."/>
            <person name="Hibbett D.S."/>
            <person name="Martin F."/>
        </authorList>
    </citation>
    <scope>NUCLEOTIDE SEQUENCE [LARGE SCALE GENOMIC DNA]</scope>
    <source>
        <strain evidence="2 3">SS14</strain>
    </source>
</reference>
<protein>
    <submittedName>
        <fullName evidence="2">Uncharacterized protein</fullName>
    </submittedName>
</protein>
<dbReference type="InterPro" id="IPR029021">
    <property type="entry name" value="Prot-tyrosine_phosphatase-like"/>
</dbReference>
<gene>
    <name evidence="2" type="ORF">M422DRAFT_54701</name>
</gene>
<dbReference type="HOGENOM" id="CLU_1054378_0_0_1"/>
<proteinExistence type="predicted"/>
<dbReference type="OrthoDB" id="66369at2759"/>
<feature type="region of interest" description="Disordered" evidence="1">
    <location>
        <begin position="1"/>
        <end position="23"/>
    </location>
</feature>
<keyword evidence="3" id="KW-1185">Reference proteome</keyword>
<sequence>MTIENQSLPPHSPAHDIHSQTSRSFTTSHKLHYSNNSLTNIPLDYVDLLPRSVSEVIKSRKGKLFSSGTILKSDHSPTSKPFQSEMNFQGASNFRSSPQRFLRIFGVAQPQLSGIKALLSILGCRPESAIPSTCIWISTREEPIVYIYGRSYVLRKASDPCHSLVFSESSKNFEEAEKQLKFDILVEANRHGGLVLTHIEKDSGIIVPTWIAVDKNNVLTPSELLSTLHDEDWNVNTSQYQSYYNIVTIRISFSRISDLDCNPL</sequence>
<dbReference type="SUPFAM" id="SSF52799">
    <property type="entry name" value="(Phosphotyrosine protein) phosphatases II"/>
    <property type="match status" value="1"/>
</dbReference>